<comment type="caution">
    <text evidence="1">The sequence shown here is derived from an EMBL/GenBank/DDBJ whole genome shotgun (WGS) entry which is preliminary data.</text>
</comment>
<gene>
    <name evidence="1" type="ORF">BSZ39_05465</name>
</gene>
<dbReference type="EMBL" id="MQVR01000024">
    <property type="protein sequence ID" value="OKL54168.1"/>
    <property type="molecule type" value="Genomic_DNA"/>
</dbReference>
<protein>
    <recommendedName>
        <fullName evidence="3">Transcriptional regulator HTH-type FeoC domain-containing protein</fullName>
    </recommendedName>
</protein>
<dbReference type="RefSeq" id="WP_073716367.1">
    <property type="nucleotide sequence ID" value="NZ_MQVR01000024.1"/>
</dbReference>
<dbReference type="STRING" id="208480.SAMN02910418_00605"/>
<dbReference type="AlphaFoldDB" id="A0A1Q5Q2V8"/>
<dbReference type="Proteomes" id="UP000185628">
    <property type="component" value="Unassembled WGS sequence"/>
</dbReference>
<evidence type="ECO:0000313" key="1">
    <source>
        <dbReference type="EMBL" id="OKL54168.1"/>
    </source>
</evidence>
<reference evidence="2" key="1">
    <citation type="submission" date="2016-12" db="EMBL/GenBank/DDBJ databases">
        <authorList>
            <person name="Meng X."/>
        </authorList>
    </citation>
    <scope>NUCLEOTIDE SEQUENCE [LARGE SCALE GENOMIC DNA]</scope>
    <source>
        <strain evidence="2">DSM 19116</strain>
    </source>
</reference>
<organism evidence="1 2">
    <name type="scientific">Bowdeniella nasicola</name>
    <dbReference type="NCBI Taxonomy" id="208480"/>
    <lineage>
        <taxon>Bacteria</taxon>
        <taxon>Bacillati</taxon>
        <taxon>Actinomycetota</taxon>
        <taxon>Actinomycetes</taxon>
        <taxon>Actinomycetales</taxon>
        <taxon>Actinomycetaceae</taxon>
        <taxon>Bowdeniella</taxon>
    </lineage>
</organism>
<evidence type="ECO:0008006" key="3">
    <source>
        <dbReference type="Google" id="ProtNLM"/>
    </source>
</evidence>
<keyword evidence="2" id="KW-1185">Reference proteome</keyword>
<accession>A0A1Q5Q2V8</accession>
<name>A0A1Q5Q2V8_9ACTO</name>
<dbReference type="OrthoDB" id="9854559at2"/>
<sequence>MARASILTAFRRGATVERAGRIAGLSRDVAELAAEHYQRLGLIEVREPGAPGCGSCPGTNPKAEITPACAGCFFAPKR</sequence>
<evidence type="ECO:0000313" key="2">
    <source>
        <dbReference type="Proteomes" id="UP000185628"/>
    </source>
</evidence>
<proteinExistence type="predicted"/>